<evidence type="ECO:0000256" key="1">
    <source>
        <dbReference type="SAM" id="MobiDB-lite"/>
    </source>
</evidence>
<comment type="caution">
    <text evidence="2">The sequence shown here is derived from an EMBL/GenBank/DDBJ whole genome shotgun (WGS) entry which is preliminary data.</text>
</comment>
<organism evidence="2 3">
    <name type="scientific">Plakobranchus ocellatus</name>
    <dbReference type="NCBI Taxonomy" id="259542"/>
    <lineage>
        <taxon>Eukaryota</taxon>
        <taxon>Metazoa</taxon>
        <taxon>Spiralia</taxon>
        <taxon>Lophotrochozoa</taxon>
        <taxon>Mollusca</taxon>
        <taxon>Gastropoda</taxon>
        <taxon>Heterobranchia</taxon>
        <taxon>Euthyneura</taxon>
        <taxon>Panpulmonata</taxon>
        <taxon>Sacoglossa</taxon>
        <taxon>Placobranchoidea</taxon>
        <taxon>Plakobranchidae</taxon>
        <taxon>Plakobranchus</taxon>
    </lineage>
</organism>
<evidence type="ECO:0000313" key="3">
    <source>
        <dbReference type="Proteomes" id="UP000735302"/>
    </source>
</evidence>
<protein>
    <submittedName>
        <fullName evidence="2">Uncharacterized protein</fullName>
    </submittedName>
</protein>
<reference evidence="2 3" key="1">
    <citation type="journal article" date="2021" name="Elife">
        <title>Chloroplast acquisition without the gene transfer in kleptoplastic sea slugs, Plakobranchus ocellatus.</title>
        <authorList>
            <person name="Maeda T."/>
            <person name="Takahashi S."/>
            <person name="Yoshida T."/>
            <person name="Shimamura S."/>
            <person name="Takaki Y."/>
            <person name="Nagai Y."/>
            <person name="Toyoda A."/>
            <person name="Suzuki Y."/>
            <person name="Arimoto A."/>
            <person name="Ishii H."/>
            <person name="Satoh N."/>
            <person name="Nishiyama T."/>
            <person name="Hasebe M."/>
            <person name="Maruyama T."/>
            <person name="Minagawa J."/>
            <person name="Obokata J."/>
            <person name="Shigenobu S."/>
        </authorList>
    </citation>
    <scope>NUCLEOTIDE SEQUENCE [LARGE SCALE GENOMIC DNA]</scope>
</reference>
<dbReference type="EMBL" id="BLXT01005012">
    <property type="protein sequence ID" value="GFO19080.1"/>
    <property type="molecule type" value="Genomic_DNA"/>
</dbReference>
<sequence>MYPKQVGGKSQADYNSTAACDAGLFPCSATVPNSSAYRLTSRTATAATAAVRPKTYRYSKATSSPALESTTCLLMAAIPGWPGEARHRSRRLMIAIQQRLLSDPYRPSDSQGDTQNFTPHTRLRWV</sequence>
<feature type="region of interest" description="Disordered" evidence="1">
    <location>
        <begin position="103"/>
        <end position="126"/>
    </location>
</feature>
<evidence type="ECO:0000313" key="2">
    <source>
        <dbReference type="EMBL" id="GFO19080.1"/>
    </source>
</evidence>
<accession>A0AAV4BJ60</accession>
<proteinExistence type="predicted"/>
<keyword evidence="3" id="KW-1185">Reference proteome</keyword>
<gene>
    <name evidence="2" type="ORF">PoB_004558500</name>
</gene>
<dbReference type="Proteomes" id="UP000735302">
    <property type="component" value="Unassembled WGS sequence"/>
</dbReference>
<name>A0AAV4BJ60_9GAST</name>
<feature type="compositionally biased region" description="Polar residues" evidence="1">
    <location>
        <begin position="108"/>
        <end position="119"/>
    </location>
</feature>
<dbReference type="AlphaFoldDB" id="A0AAV4BJ60"/>